<dbReference type="Pfam" id="PF00515">
    <property type="entry name" value="TPR_1"/>
    <property type="match status" value="3"/>
</dbReference>
<evidence type="ECO:0000313" key="7">
    <source>
        <dbReference type="EMBL" id="OOP56796.1"/>
    </source>
</evidence>
<dbReference type="SMART" id="SM00028">
    <property type="entry name" value="TPR"/>
    <property type="match status" value="9"/>
</dbReference>
<keyword evidence="5" id="KW-0812">Transmembrane</keyword>
<gene>
    <name evidence="7" type="ORF">AYP45_07250</name>
</gene>
<dbReference type="PROSITE" id="PS50293">
    <property type="entry name" value="TPR_REGION"/>
    <property type="match status" value="3"/>
</dbReference>
<comment type="caution">
    <text evidence="7">The sequence shown here is derived from an EMBL/GenBank/DDBJ whole genome shotgun (WGS) entry which is preliminary data.</text>
</comment>
<feature type="repeat" description="TPR" evidence="4">
    <location>
        <begin position="295"/>
        <end position="328"/>
    </location>
</feature>
<comment type="similarity">
    <text evidence="1">Belongs to the UPF0162 family.</text>
</comment>
<evidence type="ECO:0000256" key="2">
    <source>
        <dbReference type="ARBA" id="ARBA00022737"/>
    </source>
</evidence>
<proteinExistence type="inferred from homology"/>
<evidence type="ECO:0000256" key="4">
    <source>
        <dbReference type="PROSITE-ProRule" id="PRU00339"/>
    </source>
</evidence>
<feature type="repeat" description="TPR" evidence="4">
    <location>
        <begin position="533"/>
        <end position="566"/>
    </location>
</feature>
<keyword evidence="5" id="KW-1133">Transmembrane helix</keyword>
<dbReference type="InterPro" id="IPR019734">
    <property type="entry name" value="TPR_rpt"/>
</dbReference>
<evidence type="ECO:0000256" key="5">
    <source>
        <dbReference type="SAM" id="Phobius"/>
    </source>
</evidence>
<evidence type="ECO:0000256" key="1">
    <source>
        <dbReference type="ARBA" id="ARBA00007100"/>
    </source>
</evidence>
<dbReference type="SUPFAM" id="SSF48452">
    <property type="entry name" value="TPR-like"/>
    <property type="match status" value="1"/>
</dbReference>
<organism evidence="7 8">
    <name type="scientific">Candidatus Brocadia carolinensis</name>
    <dbReference type="NCBI Taxonomy" id="1004156"/>
    <lineage>
        <taxon>Bacteria</taxon>
        <taxon>Pseudomonadati</taxon>
        <taxon>Planctomycetota</taxon>
        <taxon>Candidatus Brocadiia</taxon>
        <taxon>Candidatus Brocadiales</taxon>
        <taxon>Candidatus Brocadiaceae</taxon>
        <taxon>Candidatus Brocadia</taxon>
    </lineage>
</organism>
<feature type="repeat" description="TPR" evidence="4">
    <location>
        <begin position="261"/>
        <end position="294"/>
    </location>
</feature>
<dbReference type="InterPro" id="IPR050498">
    <property type="entry name" value="Ycf3"/>
</dbReference>
<dbReference type="PROSITE" id="PS50005">
    <property type="entry name" value="TPR"/>
    <property type="match status" value="8"/>
</dbReference>
<dbReference type="Pfam" id="PF13414">
    <property type="entry name" value="TPR_11"/>
    <property type="match status" value="1"/>
</dbReference>
<accession>A0A1V4AUP7</accession>
<dbReference type="Pfam" id="PF13369">
    <property type="entry name" value="Transglut_core2"/>
    <property type="match status" value="1"/>
</dbReference>
<name>A0A1V4AUP7_9BACT</name>
<keyword evidence="5" id="KW-0472">Membrane</keyword>
<evidence type="ECO:0000256" key="3">
    <source>
        <dbReference type="ARBA" id="ARBA00022803"/>
    </source>
</evidence>
<feature type="domain" description="Protein SirB1 N-terminal" evidence="6">
    <location>
        <begin position="115"/>
        <end position="211"/>
    </location>
</feature>
<dbReference type="InterPro" id="IPR011990">
    <property type="entry name" value="TPR-like_helical_dom_sf"/>
</dbReference>
<dbReference type="STRING" id="1004156.AYP45_07250"/>
<feature type="repeat" description="TPR" evidence="4">
    <location>
        <begin position="499"/>
        <end position="532"/>
    </location>
</feature>
<dbReference type="Pfam" id="PF13181">
    <property type="entry name" value="TPR_8"/>
    <property type="match status" value="2"/>
</dbReference>
<feature type="repeat" description="TPR" evidence="4">
    <location>
        <begin position="329"/>
        <end position="362"/>
    </location>
</feature>
<dbReference type="InterPro" id="IPR032698">
    <property type="entry name" value="SirB1_N"/>
</dbReference>
<dbReference type="EMBL" id="AYTS01000061">
    <property type="protein sequence ID" value="OOP56796.1"/>
    <property type="molecule type" value="Genomic_DNA"/>
</dbReference>
<keyword evidence="3 4" id="KW-0802">TPR repeat</keyword>
<feature type="transmembrane region" description="Helical" evidence="5">
    <location>
        <begin position="50"/>
        <end position="69"/>
    </location>
</feature>
<feature type="repeat" description="TPR" evidence="4">
    <location>
        <begin position="465"/>
        <end position="498"/>
    </location>
</feature>
<evidence type="ECO:0000259" key="6">
    <source>
        <dbReference type="Pfam" id="PF13369"/>
    </source>
</evidence>
<feature type="repeat" description="TPR" evidence="4">
    <location>
        <begin position="397"/>
        <end position="430"/>
    </location>
</feature>
<dbReference type="Proteomes" id="UP000189681">
    <property type="component" value="Unassembled WGS sequence"/>
</dbReference>
<dbReference type="AlphaFoldDB" id="A0A1V4AUP7"/>
<feature type="repeat" description="TPR" evidence="4">
    <location>
        <begin position="363"/>
        <end position="396"/>
    </location>
</feature>
<dbReference type="PANTHER" id="PTHR44858:SF1">
    <property type="entry name" value="UDP-N-ACETYLGLUCOSAMINE--PEPTIDE N-ACETYLGLUCOSAMINYLTRANSFERASE SPINDLY-RELATED"/>
    <property type="match status" value="1"/>
</dbReference>
<dbReference type="Gene3D" id="1.25.40.10">
    <property type="entry name" value="Tetratricopeptide repeat domain"/>
    <property type="match status" value="3"/>
</dbReference>
<reference evidence="7 8" key="1">
    <citation type="journal article" date="2017" name="Water Res.">
        <title>Discovery and metagenomic analysis of an anammox bacterial enrichment related to Candidatus "Brocadia caroliniensis" in a full-scale glycerol-fed nitritation-denitritation separate centrate treatment process.</title>
        <authorList>
            <person name="Park H."/>
            <person name="Brotto A.C."/>
            <person name="van Loosdrecht M.C."/>
            <person name="Chandran K."/>
        </authorList>
    </citation>
    <scope>NUCLEOTIDE SEQUENCE [LARGE SCALE GENOMIC DNA]</scope>
    <source>
        <strain evidence="7">26THWARD</strain>
    </source>
</reference>
<dbReference type="PANTHER" id="PTHR44858">
    <property type="entry name" value="TETRATRICOPEPTIDE REPEAT PROTEIN 6"/>
    <property type="match status" value="1"/>
</dbReference>
<evidence type="ECO:0000313" key="8">
    <source>
        <dbReference type="Proteomes" id="UP000189681"/>
    </source>
</evidence>
<protein>
    <recommendedName>
        <fullName evidence="6">Protein SirB1 N-terminal domain-containing protein</fullName>
    </recommendedName>
</protein>
<sequence length="585" mass="66736">MPIKSVVSVCRSFLTKIYNSLFAKYFSNSPLSHGKSEASWVWFTAVRGKLFFLGLACVIFSFPYSFIGLRHPFQALFANDSVPKPVWDIDPQSACLARTVFEIAQESYPEIDIDAYLRKLDEIVKNIKISLREETEPEQIIKTINRILFNELQFAYVQTGDLDSLSLNKVLDTKAGNCVGLSILYLCIAEGLHLPLYGVSVPEHIFVRYDDGDFRRNIETGYEGLFTPDSYYINIPGKRISQTSIRNGYYLKNLTRDEVIADIYLNRSLIQKEKGNIQTALQDVNRAIQLQGNDAVAFCNRGVIYERMHDIDRALDDYNEAIALNPDYAPVYYNRGSVYASMEIFDRAIMDYSKAISLHPNFTLSFYNRGVAFEMIGREDLSIEDLSNAISLDPKFSPAYAHRGLAFAEAGEPEKALADFNKALELDPNNMEIYMKRSILHADAQRFDEAIADISTFIQFNKDNAFAYYIRAKSHRGKGDIEKSLEDYNTMIELNPRLAGVYYERGQIKNQLKRTNEALEDFNTAIELFPYNPLAYLHRGNTFKKLGKKENALKDYEIYLKLNPNAPDGEEIKSAIDVLKNNLSD</sequence>
<keyword evidence="2" id="KW-0677">Repeat</keyword>